<evidence type="ECO:0000256" key="2">
    <source>
        <dbReference type="SAM" id="Phobius"/>
    </source>
</evidence>
<keyword evidence="4" id="KW-1185">Reference proteome</keyword>
<feature type="transmembrane region" description="Helical" evidence="2">
    <location>
        <begin position="38"/>
        <end position="57"/>
    </location>
</feature>
<evidence type="ECO:0000313" key="4">
    <source>
        <dbReference type="Proteomes" id="UP000011688"/>
    </source>
</evidence>
<keyword evidence="2" id="KW-1133">Transmembrane helix</keyword>
<feature type="transmembrane region" description="Helical" evidence="2">
    <location>
        <begin position="6"/>
        <end position="26"/>
    </location>
</feature>
<keyword evidence="2" id="KW-0812">Transmembrane</keyword>
<feature type="region of interest" description="Disordered" evidence="1">
    <location>
        <begin position="62"/>
        <end position="82"/>
    </location>
</feature>
<keyword evidence="2" id="KW-0472">Membrane</keyword>
<gene>
    <name evidence="3" type="ORF">C491_17307</name>
</gene>
<name>L9X222_9EURY</name>
<dbReference type="EMBL" id="AOIB01000031">
    <property type="protein sequence ID" value="ELY55491.1"/>
    <property type="molecule type" value="Genomic_DNA"/>
</dbReference>
<protein>
    <submittedName>
        <fullName evidence="3">Uncharacterized protein</fullName>
    </submittedName>
</protein>
<dbReference type="eggNOG" id="arCOG08126">
    <property type="taxonomic scope" value="Archaea"/>
</dbReference>
<evidence type="ECO:0000313" key="3">
    <source>
        <dbReference type="EMBL" id="ELY55491.1"/>
    </source>
</evidence>
<reference evidence="3 4" key="1">
    <citation type="journal article" date="2014" name="PLoS Genet.">
        <title>Phylogenetically driven sequencing of extremely halophilic archaea reveals strategies for static and dynamic osmo-response.</title>
        <authorList>
            <person name="Becker E.A."/>
            <person name="Seitzer P.M."/>
            <person name="Tritt A."/>
            <person name="Larsen D."/>
            <person name="Krusor M."/>
            <person name="Yao A.I."/>
            <person name="Wu D."/>
            <person name="Madern D."/>
            <person name="Eisen J.A."/>
            <person name="Darling A.E."/>
            <person name="Facciotti M.T."/>
        </authorList>
    </citation>
    <scope>NUCLEOTIDE SEQUENCE [LARGE SCALE GENOMIC DNA]</scope>
    <source>
        <strain evidence="3 4">DSM 10524</strain>
    </source>
</reference>
<dbReference type="OrthoDB" id="342897at2157"/>
<dbReference type="AlphaFoldDB" id="L9X222"/>
<evidence type="ECO:0000256" key="1">
    <source>
        <dbReference type="SAM" id="MobiDB-lite"/>
    </source>
</evidence>
<dbReference type="RefSeq" id="WP_005558426.1">
    <property type="nucleotide sequence ID" value="NZ_AOIB01000031.1"/>
</dbReference>
<sequence length="82" mass="9024">MDPLIYLVLAAVFLLQIPASAVVYFDARKRKLKHPGRYELGVLVPLGGLGIIVAYVYKRRELPTGSPDTSQTAEREGANEIP</sequence>
<proteinExistence type="predicted"/>
<organism evidence="3 4">
    <name type="scientific">Natronococcus amylolyticus DSM 10524</name>
    <dbReference type="NCBI Taxonomy" id="1227497"/>
    <lineage>
        <taxon>Archaea</taxon>
        <taxon>Methanobacteriati</taxon>
        <taxon>Methanobacteriota</taxon>
        <taxon>Stenosarchaea group</taxon>
        <taxon>Halobacteria</taxon>
        <taxon>Halobacteriales</taxon>
        <taxon>Natrialbaceae</taxon>
        <taxon>Natronococcus</taxon>
    </lineage>
</organism>
<dbReference type="Proteomes" id="UP000011688">
    <property type="component" value="Unassembled WGS sequence"/>
</dbReference>
<feature type="compositionally biased region" description="Basic and acidic residues" evidence="1">
    <location>
        <begin position="73"/>
        <end position="82"/>
    </location>
</feature>
<comment type="caution">
    <text evidence="3">The sequence shown here is derived from an EMBL/GenBank/DDBJ whole genome shotgun (WGS) entry which is preliminary data.</text>
</comment>
<accession>L9X222</accession>